<organism evidence="2 3">
    <name type="scientific">Anaerotruncus colihominis</name>
    <dbReference type="NCBI Taxonomy" id="169435"/>
    <lineage>
        <taxon>Bacteria</taxon>
        <taxon>Bacillati</taxon>
        <taxon>Bacillota</taxon>
        <taxon>Clostridia</taxon>
        <taxon>Eubacteriales</taxon>
        <taxon>Oscillospiraceae</taxon>
        <taxon>Anaerotruncus</taxon>
    </lineage>
</organism>
<evidence type="ECO:0000313" key="3">
    <source>
        <dbReference type="Proteomes" id="UP000260828"/>
    </source>
</evidence>
<comment type="caution">
    <text evidence="2">The sequence shown here is derived from an EMBL/GenBank/DDBJ whole genome shotgun (WGS) entry which is preliminary data.</text>
</comment>
<feature type="domain" description="GmrSD restriction endonucleases N-terminal" evidence="1">
    <location>
        <begin position="13"/>
        <end position="237"/>
    </location>
</feature>
<dbReference type="AlphaFoldDB" id="A0A3E3IE30"/>
<dbReference type="Pfam" id="PF03235">
    <property type="entry name" value="GmrSD_N"/>
    <property type="match status" value="1"/>
</dbReference>
<sequence>MGKELFKNIPSKVGDLVKDVRNGRIGLPDLQRPFVWKDNKVRELFDSMLKGYPIGYIMLWESPSDYESKKSAIGQNAKTYEEPKELVIDGQQRLTALVAAMFAVKVKDKNFADREIKISYNPLTREFAVWSQAYERDPEWISRISDVFLAKEDNSISSLRRRFIKEANDGRSKKELPLLTDEEEDRIEDNINALLNLSDYSLPTLEISYTADEEDVADIFVRVNSGGQSLTENNFIQTLISVYENETSDKINAFAAASRVPAANTSYNTLLAVEPSHLIRMAVGVGFKRARLRYAYMLLRGKNLETGKFSDEVRYENLQIFKDALDKVMNLNNWHGFINIVAEAGYISDKMIASSNAVVFSYVLYLIAKYDYKLDAAQLKKCISKWFFMSTITYFYTGSTESEVEKQFADLRDIHTAAEFVAYLDRVIETHFTDDYFRLTLPNELNSAAAISPAWYGYVAAQIVLNTPMLFSNTPVSKYFILGSSGTKNAIDKHHIFPKNYLTGIGFSSDRDRNQIANFTYLDYATNIEISDKAPKDYVAYYRQKLGEEAYQKACEDHALPTDFENMEYMEFLSQRRVLMAQTVRKAYDCLCKL</sequence>
<evidence type="ECO:0000259" key="1">
    <source>
        <dbReference type="Pfam" id="PF03235"/>
    </source>
</evidence>
<dbReference type="EMBL" id="QVME01000014">
    <property type="protein sequence ID" value="RGE65335.1"/>
    <property type="molecule type" value="Genomic_DNA"/>
</dbReference>
<gene>
    <name evidence="2" type="ORF">DXC40_17455</name>
</gene>
<dbReference type="PANTHER" id="PTHR37292">
    <property type="entry name" value="VNG6097C"/>
    <property type="match status" value="1"/>
</dbReference>
<reference evidence="2 3" key="1">
    <citation type="submission" date="2018-08" db="EMBL/GenBank/DDBJ databases">
        <title>A genome reference for cultivated species of the human gut microbiota.</title>
        <authorList>
            <person name="Zou Y."/>
            <person name="Xue W."/>
            <person name="Luo G."/>
        </authorList>
    </citation>
    <scope>NUCLEOTIDE SEQUENCE [LARGE SCALE GENOMIC DNA]</scope>
    <source>
        <strain evidence="2 3">TF05-12AC</strain>
    </source>
</reference>
<proteinExistence type="predicted"/>
<dbReference type="InterPro" id="IPR004919">
    <property type="entry name" value="GmrSD_N"/>
</dbReference>
<dbReference type="PANTHER" id="PTHR37292:SF2">
    <property type="entry name" value="DUF262 DOMAIN-CONTAINING PROTEIN"/>
    <property type="match status" value="1"/>
</dbReference>
<name>A0A3E3IE30_9FIRM</name>
<dbReference type="RefSeq" id="WP_117547025.1">
    <property type="nucleotide sequence ID" value="NZ_QVME01000014.1"/>
</dbReference>
<protein>
    <submittedName>
        <fullName evidence="2">DUF262 domain-containing protein</fullName>
    </submittedName>
</protein>
<accession>A0A3E3IE30</accession>
<dbReference type="Proteomes" id="UP000260828">
    <property type="component" value="Unassembled WGS sequence"/>
</dbReference>
<evidence type="ECO:0000313" key="2">
    <source>
        <dbReference type="EMBL" id="RGE65335.1"/>
    </source>
</evidence>